<proteinExistence type="predicted"/>
<dbReference type="AlphaFoldDB" id="A0A0V1BJ42"/>
<dbReference type="SUPFAM" id="SSF48065">
    <property type="entry name" value="DBL homology domain (DH-domain)"/>
    <property type="match status" value="1"/>
</dbReference>
<evidence type="ECO:0000313" key="5">
    <source>
        <dbReference type="Proteomes" id="UP000054776"/>
    </source>
</evidence>
<dbReference type="PROSITE" id="PS50003">
    <property type="entry name" value="PH_DOMAIN"/>
    <property type="match status" value="1"/>
</dbReference>
<comment type="caution">
    <text evidence="4">The sequence shown here is derived from an EMBL/GenBank/DDBJ whole genome shotgun (WGS) entry which is preliminary data.</text>
</comment>
<reference evidence="4 5" key="1">
    <citation type="submission" date="2015-01" db="EMBL/GenBank/DDBJ databases">
        <title>Evolution of Trichinella species and genotypes.</title>
        <authorList>
            <person name="Korhonen P.K."/>
            <person name="Edoardo P."/>
            <person name="Giuseppe L.R."/>
            <person name="Gasser R.B."/>
        </authorList>
    </citation>
    <scope>NUCLEOTIDE SEQUENCE [LARGE SCALE GENOMIC DNA]</scope>
    <source>
        <strain evidence="4">ISS3</strain>
    </source>
</reference>
<evidence type="ECO:0000313" key="4">
    <source>
        <dbReference type="EMBL" id="KRY36914.1"/>
    </source>
</evidence>
<keyword evidence="5" id="KW-1185">Reference proteome</keyword>
<dbReference type="Gene3D" id="1.20.900.10">
    <property type="entry name" value="Dbl homology (DH) domain"/>
    <property type="match status" value="1"/>
</dbReference>
<dbReference type="SMART" id="SM00233">
    <property type="entry name" value="PH"/>
    <property type="match status" value="1"/>
</dbReference>
<protein>
    <submittedName>
        <fullName evidence="4">Rho guanine nucleotide exchange factor 16</fullName>
    </submittedName>
</protein>
<dbReference type="PANTHER" id="PTHR12845:SF5">
    <property type="entry name" value="EPHEXIN, ISOFORM D"/>
    <property type="match status" value="1"/>
</dbReference>
<dbReference type="GO" id="GO:0005085">
    <property type="term" value="F:guanyl-nucleotide exchange factor activity"/>
    <property type="evidence" value="ECO:0007669"/>
    <property type="project" value="InterPro"/>
</dbReference>
<feature type="domain" description="DH" evidence="3">
    <location>
        <begin position="432"/>
        <end position="622"/>
    </location>
</feature>
<accession>A0A0V1BJ42</accession>
<dbReference type="Gene3D" id="2.30.29.30">
    <property type="entry name" value="Pleckstrin-homology domain (PH domain)/Phosphotyrosine-binding domain (PTB)"/>
    <property type="match status" value="1"/>
</dbReference>
<dbReference type="InterPro" id="IPR035899">
    <property type="entry name" value="DBL_dom_sf"/>
</dbReference>
<organism evidence="4 5">
    <name type="scientific">Trichinella spiralis</name>
    <name type="common">Trichina worm</name>
    <dbReference type="NCBI Taxonomy" id="6334"/>
    <lineage>
        <taxon>Eukaryota</taxon>
        <taxon>Metazoa</taxon>
        <taxon>Ecdysozoa</taxon>
        <taxon>Nematoda</taxon>
        <taxon>Enoplea</taxon>
        <taxon>Dorylaimia</taxon>
        <taxon>Trichinellida</taxon>
        <taxon>Trichinellidae</taxon>
        <taxon>Trichinella</taxon>
    </lineage>
</organism>
<dbReference type="Pfam" id="PF00621">
    <property type="entry name" value="RhoGEF"/>
    <property type="match status" value="1"/>
</dbReference>
<feature type="domain" description="PH" evidence="2">
    <location>
        <begin position="657"/>
        <end position="779"/>
    </location>
</feature>
<dbReference type="Pfam" id="PF22697">
    <property type="entry name" value="SOS1_NGEF_PH"/>
    <property type="match status" value="1"/>
</dbReference>
<sequence length="806" mass="92387">MGIEEEKKPVLNLHFSPAEICVVHVGKPTSQKCSGVGGRFFLFRPRSSLSNFSTSPHLHTVNCCSNDRSTWAVFGEPNSKSTTSPMRFSFKFEKIEENSCHRIQLLLKNLHTACSIKGARFGRVQIFPLSISNFSSNRSNVPSINFDQVQKRIEINRFYSKKKKKKFFNTSKMQTINMGNRTVKVRQKFTKIEQNGQLCKLKAIDHNNNDLKKEIGDENVTWNRVDWTPKRRRKNNLLGLDEAFSKLKLRGNRQQCDQSISKRKCISNFPPKFVPKQCNNRNSDNKAILSTPPPELVVVTFDSNFPQSNNNSTEQQSISPRNFTKEKYNGKRNSNESEECKLRVKNIKQHKVFPFESYCSSLWRRKRSKGLPGSAEVSYMKNKSQQIEVSHSPLIVMLKVPPVCRLANLEAIVLCGTIDLGVLQTMGEDSIYLQEKIFEIVTSEASYLNSLLILTVHFMQSPKLSGKTDSESVISAQDHKELFSSVHAVRHSSERLFKKLKQSVETSVMLDNICDILADHLQKDENVFVNYCRDLAYQQKKLHYLKENNAKFVEEIALLEKSKLVKNQDLASFLLQPLQRVTRYPLLIRAIRSQLNANDKRIASVECALSTAQRVVSLCNESRRHFQGIEELFELHSKLIYNHQSPKQFPVITRKRRLIMKGSFCASEMKKSKTSSASRTTWFNAFLFLFSDALLITKQTRNNFLVKDYCDRKSIAVPSFSFDPGTNGQTLLRFNASFEHKFLVVLKSNHLNAEVRILLATNSQEDKEKWIRALNDPSYHCTVDISSSVLCENLPNLFSKTKQSTN</sequence>
<dbReference type="InterPro" id="IPR047271">
    <property type="entry name" value="Ephexin-like"/>
</dbReference>
<name>A0A0V1BJ42_TRISP</name>
<dbReference type="PROSITE" id="PS50010">
    <property type="entry name" value="DH_2"/>
    <property type="match status" value="1"/>
</dbReference>
<dbReference type="InterPro" id="IPR000219">
    <property type="entry name" value="DH_dom"/>
</dbReference>
<feature type="compositionally biased region" description="Polar residues" evidence="1">
    <location>
        <begin position="304"/>
        <end position="322"/>
    </location>
</feature>
<feature type="compositionally biased region" description="Basic and acidic residues" evidence="1">
    <location>
        <begin position="323"/>
        <end position="335"/>
    </location>
</feature>
<dbReference type="Proteomes" id="UP000054776">
    <property type="component" value="Unassembled WGS sequence"/>
</dbReference>
<dbReference type="InterPro" id="IPR055251">
    <property type="entry name" value="SOS1_NGEF_PH"/>
</dbReference>
<evidence type="ECO:0000259" key="3">
    <source>
        <dbReference type="PROSITE" id="PS50010"/>
    </source>
</evidence>
<dbReference type="SUPFAM" id="SSF50729">
    <property type="entry name" value="PH domain-like"/>
    <property type="match status" value="1"/>
</dbReference>
<dbReference type="OrthoDB" id="27593at2759"/>
<evidence type="ECO:0000259" key="2">
    <source>
        <dbReference type="PROSITE" id="PS50003"/>
    </source>
</evidence>
<dbReference type="SMART" id="SM00325">
    <property type="entry name" value="RhoGEF"/>
    <property type="match status" value="1"/>
</dbReference>
<evidence type="ECO:0000256" key="1">
    <source>
        <dbReference type="SAM" id="MobiDB-lite"/>
    </source>
</evidence>
<dbReference type="InterPro" id="IPR001849">
    <property type="entry name" value="PH_domain"/>
</dbReference>
<dbReference type="EMBL" id="JYDH01000038">
    <property type="protein sequence ID" value="KRY36914.1"/>
    <property type="molecule type" value="Genomic_DNA"/>
</dbReference>
<feature type="region of interest" description="Disordered" evidence="1">
    <location>
        <begin position="304"/>
        <end position="335"/>
    </location>
</feature>
<dbReference type="InParanoid" id="A0A0V1BJ42"/>
<dbReference type="InterPro" id="IPR011993">
    <property type="entry name" value="PH-like_dom_sf"/>
</dbReference>
<gene>
    <name evidence="4" type="primary">ARHGEF16</name>
    <name evidence="4" type="ORF">T01_15845</name>
</gene>
<dbReference type="STRING" id="6334.A0A0V1BJ42"/>
<dbReference type="PANTHER" id="PTHR12845">
    <property type="entry name" value="GUANINE NUCLEOTIDE EXCHANGE FACTOR"/>
    <property type="match status" value="1"/>
</dbReference>